<dbReference type="InterPro" id="IPR014718">
    <property type="entry name" value="GH-type_carb-bd"/>
</dbReference>
<dbReference type="PANTHER" id="PTHR10091:SF0">
    <property type="entry name" value="GALACTOSE MUTAROTASE"/>
    <property type="match status" value="1"/>
</dbReference>
<gene>
    <name evidence="1" type="ORF">IRI77_34765</name>
</gene>
<dbReference type="GO" id="GO:0033499">
    <property type="term" value="P:galactose catabolic process via UDP-galactose, Leloir pathway"/>
    <property type="evidence" value="ECO:0007669"/>
    <property type="project" value="TreeGrafter"/>
</dbReference>
<dbReference type="Gene3D" id="2.70.98.10">
    <property type="match status" value="1"/>
</dbReference>
<proteinExistence type="predicted"/>
<evidence type="ECO:0000313" key="2">
    <source>
        <dbReference type="Proteomes" id="UP000593892"/>
    </source>
</evidence>
<dbReference type="CDD" id="cd01081">
    <property type="entry name" value="Aldose_epim"/>
    <property type="match status" value="1"/>
</dbReference>
<evidence type="ECO:0000313" key="1">
    <source>
        <dbReference type="EMBL" id="QOY87845.1"/>
    </source>
</evidence>
<dbReference type="InterPro" id="IPR008183">
    <property type="entry name" value="Aldose_1/G6P_1-epimerase"/>
</dbReference>
<sequence length="331" mass="36793">MTQAANYSIEKTTVDSVEVYILRDQAHAAEVRIAPGLGNNSYEMTVKGQKVFWSPYTSVGEFAAKPAHLGNPLLWPWANRIDGTTYYASGRKYSLDLEVGNVKPGPNNTPIHGLLVYTDLWRVKSAKADGHAAVITSRLEFWRHPELMAQFPFAHNIEMTYRLADGALEVETAIENLSAEPMPVSLGYHPYFQVTDAPRDAWKVHLPAKDRLALSNRLIPTGERAINPYKDPQPLQGITLDDVFDGLVRDADGKARFWVEGQKQKITVEYGPHFEVAVVYAPPGRGFVCFEPMTGPTNAFNAAHDGWYKGLQSVAAGGQWKESFRIVPSGY</sequence>
<keyword evidence="2" id="KW-1185">Reference proteome</keyword>
<dbReference type="RefSeq" id="WP_194449512.1">
    <property type="nucleotide sequence ID" value="NZ_CP063849.1"/>
</dbReference>
<dbReference type="EMBL" id="CP063849">
    <property type="protein sequence ID" value="QOY87845.1"/>
    <property type="molecule type" value="Genomic_DNA"/>
</dbReference>
<protein>
    <submittedName>
        <fullName evidence="1">Aldose 1-epimerase</fullName>
    </submittedName>
</protein>
<name>A0A7S7NQA8_PALFE</name>
<dbReference type="SUPFAM" id="SSF74650">
    <property type="entry name" value="Galactose mutarotase-like"/>
    <property type="match status" value="1"/>
</dbReference>
<dbReference type="GO" id="GO:0006006">
    <property type="term" value="P:glucose metabolic process"/>
    <property type="evidence" value="ECO:0007669"/>
    <property type="project" value="TreeGrafter"/>
</dbReference>
<dbReference type="Proteomes" id="UP000593892">
    <property type="component" value="Chromosome"/>
</dbReference>
<dbReference type="AlphaFoldDB" id="A0A7S7NQA8"/>
<dbReference type="InterPro" id="IPR011013">
    <property type="entry name" value="Gal_mutarotase_sf_dom"/>
</dbReference>
<organism evidence="1 2">
    <name type="scientific">Paludibaculum fermentans</name>
    <dbReference type="NCBI Taxonomy" id="1473598"/>
    <lineage>
        <taxon>Bacteria</taxon>
        <taxon>Pseudomonadati</taxon>
        <taxon>Acidobacteriota</taxon>
        <taxon>Terriglobia</taxon>
        <taxon>Bryobacterales</taxon>
        <taxon>Bryobacteraceae</taxon>
        <taxon>Paludibaculum</taxon>
    </lineage>
</organism>
<reference evidence="1 2" key="1">
    <citation type="submission" date="2020-10" db="EMBL/GenBank/DDBJ databases">
        <title>Complete genome sequence of Paludibaculum fermentans P105T, a facultatively anaerobic acidobacterium capable of dissimilatory Fe(III) reduction.</title>
        <authorList>
            <person name="Dedysh S.N."/>
            <person name="Beletsky A.V."/>
            <person name="Kulichevskaya I.S."/>
            <person name="Mardanov A.V."/>
            <person name="Ravin N.V."/>
        </authorList>
    </citation>
    <scope>NUCLEOTIDE SEQUENCE [LARGE SCALE GENOMIC DNA]</scope>
    <source>
        <strain evidence="1 2">P105</strain>
    </source>
</reference>
<dbReference type="PANTHER" id="PTHR10091">
    <property type="entry name" value="ALDOSE-1-EPIMERASE"/>
    <property type="match status" value="1"/>
</dbReference>
<accession>A0A7S7NQA8</accession>
<dbReference type="Pfam" id="PF01263">
    <property type="entry name" value="Aldose_epim"/>
    <property type="match status" value="1"/>
</dbReference>
<dbReference type="KEGG" id="pfer:IRI77_34765"/>
<dbReference type="GO" id="GO:0030246">
    <property type="term" value="F:carbohydrate binding"/>
    <property type="evidence" value="ECO:0007669"/>
    <property type="project" value="InterPro"/>
</dbReference>
<dbReference type="GO" id="GO:0004034">
    <property type="term" value="F:aldose 1-epimerase activity"/>
    <property type="evidence" value="ECO:0007669"/>
    <property type="project" value="TreeGrafter"/>
</dbReference>